<dbReference type="EMBL" id="MK071988">
    <property type="protein sequence ID" value="AYV76651.1"/>
    <property type="molecule type" value="Genomic_DNA"/>
</dbReference>
<gene>
    <name evidence="3" type="ORF">Terrestrivirus10_35</name>
</gene>
<dbReference type="GO" id="GO:0000062">
    <property type="term" value="F:fatty-acyl-CoA binding"/>
    <property type="evidence" value="ECO:0007669"/>
    <property type="project" value="InterPro"/>
</dbReference>
<proteinExistence type="predicted"/>
<dbReference type="InterPro" id="IPR000582">
    <property type="entry name" value="Acyl-CoA-binding_protein"/>
</dbReference>
<accession>A0A3G4ZRN6</accession>
<evidence type="ECO:0000259" key="2">
    <source>
        <dbReference type="PROSITE" id="PS51228"/>
    </source>
</evidence>
<dbReference type="SUPFAM" id="SSF47027">
    <property type="entry name" value="Acyl-CoA binding protein"/>
    <property type="match status" value="1"/>
</dbReference>
<dbReference type="InterPro" id="IPR035984">
    <property type="entry name" value="Acyl-CoA-binding_sf"/>
</dbReference>
<reference evidence="3" key="1">
    <citation type="submission" date="2018-10" db="EMBL/GenBank/DDBJ databases">
        <title>Hidden diversity of soil giant viruses.</title>
        <authorList>
            <person name="Schulz F."/>
            <person name="Alteio L."/>
            <person name="Goudeau D."/>
            <person name="Ryan E.M."/>
            <person name="Malmstrom R.R."/>
            <person name="Blanchard J."/>
            <person name="Woyke T."/>
        </authorList>
    </citation>
    <scope>NUCLEOTIDE SEQUENCE</scope>
    <source>
        <strain evidence="3">TEV1</strain>
    </source>
</reference>
<dbReference type="InterPro" id="IPR014352">
    <property type="entry name" value="FERM/acyl-CoA-bd_prot_sf"/>
</dbReference>
<name>A0A3G4ZRN6_9VIRU</name>
<protein>
    <submittedName>
        <fullName evidence="3">Putative acyl-CoA-binding protein</fullName>
    </submittedName>
</protein>
<sequence>MSAIKEQFQLSTELVNGLKKRPADDELLKIYGLYKQSTEGDCNIPEPSMLYFKERAKWTAWNSTKGKSKDKAMELYTSTVLKLVEKYGLKE</sequence>
<dbReference type="PROSITE" id="PS51228">
    <property type="entry name" value="ACB_2"/>
    <property type="match status" value="1"/>
</dbReference>
<dbReference type="GO" id="GO:0006631">
    <property type="term" value="P:fatty acid metabolic process"/>
    <property type="evidence" value="ECO:0007669"/>
    <property type="project" value="TreeGrafter"/>
</dbReference>
<evidence type="ECO:0000256" key="1">
    <source>
        <dbReference type="ARBA" id="ARBA00023121"/>
    </source>
</evidence>
<dbReference type="PANTHER" id="PTHR23310">
    <property type="entry name" value="ACYL-COA-BINDING PROTEIN, ACBP"/>
    <property type="match status" value="1"/>
</dbReference>
<dbReference type="InterPro" id="IPR022408">
    <property type="entry name" value="Acyl-CoA-binding_prot_CS"/>
</dbReference>
<dbReference type="PANTHER" id="PTHR23310:SF62">
    <property type="entry name" value="ACYL-COA BINDING PROTEIN 1, ISOFORM A"/>
    <property type="match status" value="1"/>
</dbReference>
<dbReference type="PROSITE" id="PS00880">
    <property type="entry name" value="ACB_1"/>
    <property type="match status" value="1"/>
</dbReference>
<feature type="domain" description="ACB" evidence="2">
    <location>
        <begin position="4"/>
        <end position="89"/>
    </location>
</feature>
<keyword evidence="1" id="KW-0446">Lipid-binding</keyword>
<organism evidence="3">
    <name type="scientific">Terrestrivirus sp</name>
    <dbReference type="NCBI Taxonomy" id="2487775"/>
    <lineage>
        <taxon>Viruses</taxon>
        <taxon>Varidnaviria</taxon>
        <taxon>Bamfordvirae</taxon>
        <taxon>Nucleocytoviricota</taxon>
        <taxon>Megaviricetes</taxon>
        <taxon>Imitervirales</taxon>
        <taxon>Mimiviridae</taxon>
        <taxon>Klosneuvirinae</taxon>
    </lineage>
</organism>
<dbReference type="PRINTS" id="PR00689">
    <property type="entry name" value="ACOABINDINGP"/>
</dbReference>
<dbReference type="Pfam" id="PF00887">
    <property type="entry name" value="ACBP"/>
    <property type="match status" value="1"/>
</dbReference>
<evidence type="ECO:0000313" key="3">
    <source>
        <dbReference type="EMBL" id="AYV76651.1"/>
    </source>
</evidence>
<dbReference type="Gene3D" id="1.20.80.10">
    <property type="match status" value="1"/>
</dbReference>